<dbReference type="InterPro" id="IPR002104">
    <property type="entry name" value="Integrase_catalytic"/>
</dbReference>
<dbReference type="InterPro" id="IPR044068">
    <property type="entry name" value="CB"/>
</dbReference>
<keyword evidence="3" id="KW-0233">DNA recombination</keyword>
<evidence type="ECO:0000256" key="4">
    <source>
        <dbReference type="PROSITE-ProRule" id="PRU01248"/>
    </source>
</evidence>
<feature type="domain" description="Core-binding (CB)" evidence="6">
    <location>
        <begin position="11"/>
        <end position="96"/>
    </location>
</feature>
<dbReference type="Gene3D" id="1.10.150.130">
    <property type="match status" value="1"/>
</dbReference>
<accession>A0A1I6L2H9</accession>
<name>A0A1I6L2H9_9EURY</name>
<dbReference type="Pfam" id="PF02899">
    <property type="entry name" value="Phage_int_SAM_1"/>
    <property type="match status" value="1"/>
</dbReference>
<dbReference type="PROSITE" id="PS51898">
    <property type="entry name" value="TYR_RECOMBINASE"/>
    <property type="match status" value="1"/>
</dbReference>
<dbReference type="Pfam" id="PF00589">
    <property type="entry name" value="Phage_integrase"/>
    <property type="match status" value="1"/>
</dbReference>
<keyword evidence="8" id="KW-1185">Reference proteome</keyword>
<organism evidence="7 8">
    <name type="scientific">Halomicrobium zhouii</name>
    <dbReference type="NCBI Taxonomy" id="767519"/>
    <lineage>
        <taxon>Archaea</taxon>
        <taxon>Methanobacteriati</taxon>
        <taxon>Methanobacteriota</taxon>
        <taxon>Stenosarchaea group</taxon>
        <taxon>Halobacteria</taxon>
        <taxon>Halobacteriales</taxon>
        <taxon>Haloarculaceae</taxon>
        <taxon>Halomicrobium</taxon>
    </lineage>
</organism>
<reference evidence="7 8" key="1">
    <citation type="submission" date="2016-10" db="EMBL/GenBank/DDBJ databases">
        <authorList>
            <person name="de Groot N.N."/>
        </authorList>
    </citation>
    <scope>NUCLEOTIDE SEQUENCE [LARGE SCALE GENOMIC DNA]</scope>
    <source>
        <strain evidence="7 8">CGMCC 1.10457</strain>
    </source>
</reference>
<keyword evidence="2 4" id="KW-0238">DNA-binding</keyword>
<evidence type="ECO:0000259" key="6">
    <source>
        <dbReference type="PROSITE" id="PS51900"/>
    </source>
</evidence>
<evidence type="ECO:0000256" key="1">
    <source>
        <dbReference type="ARBA" id="ARBA00022908"/>
    </source>
</evidence>
<dbReference type="RefSeq" id="WP_089816118.1">
    <property type="nucleotide sequence ID" value="NZ_FOZK01000002.1"/>
</dbReference>
<dbReference type="GO" id="GO:0015074">
    <property type="term" value="P:DNA integration"/>
    <property type="evidence" value="ECO:0007669"/>
    <property type="project" value="UniProtKB-KW"/>
</dbReference>
<sequence length="332" mass="37670">MSTNPTDLEPIEPREAQELFLDHKASQYSVKTVQAHRYRTKPFVEWCDLNDIDNMNALTGRSIQRYRLWREDTGDLAKITLNQQMSTIRVFLKWAGSIEAVAANLYDKVMVPRVTPAEERRDETLSSEPASEILDHLSTFNYASLDHALFALLWETGMRLGGANSLDLGDLHLEEEAIEIVHRPDQGTHLKNGANGERPVAITSNLAEVLSQYIENIRIENTDDAGREPLFTSRYGRLSKTAMRRCVYRVTSPCFRGEPCPECAGTESEKCGEAVSPHAIRRGSITHALTKDVPVEVIGDRMNVSRDILDKHYDKRSEEVKLEQRRGYLENL</sequence>
<proteinExistence type="predicted"/>
<dbReference type="InterPro" id="IPR013762">
    <property type="entry name" value="Integrase-like_cat_sf"/>
</dbReference>
<dbReference type="PANTHER" id="PTHR30349">
    <property type="entry name" value="PHAGE INTEGRASE-RELATED"/>
    <property type="match status" value="1"/>
</dbReference>
<dbReference type="Gene3D" id="1.10.443.10">
    <property type="entry name" value="Intergrase catalytic core"/>
    <property type="match status" value="1"/>
</dbReference>
<evidence type="ECO:0000259" key="5">
    <source>
        <dbReference type="PROSITE" id="PS51898"/>
    </source>
</evidence>
<evidence type="ECO:0000256" key="2">
    <source>
        <dbReference type="ARBA" id="ARBA00023125"/>
    </source>
</evidence>
<dbReference type="CDD" id="cd00397">
    <property type="entry name" value="DNA_BRE_C"/>
    <property type="match status" value="1"/>
</dbReference>
<dbReference type="AlphaFoldDB" id="A0A1I6L2H9"/>
<protein>
    <submittedName>
        <fullName evidence="7">Site-specific recombinase XerD</fullName>
    </submittedName>
</protein>
<dbReference type="GO" id="GO:0003677">
    <property type="term" value="F:DNA binding"/>
    <property type="evidence" value="ECO:0007669"/>
    <property type="project" value="UniProtKB-UniRule"/>
</dbReference>
<dbReference type="SUPFAM" id="SSF56349">
    <property type="entry name" value="DNA breaking-rejoining enzymes"/>
    <property type="match status" value="1"/>
</dbReference>
<dbReference type="OrthoDB" id="198497at2157"/>
<dbReference type="STRING" id="767519.SAMN05216559_1862"/>
<dbReference type="PROSITE" id="PS51900">
    <property type="entry name" value="CB"/>
    <property type="match status" value="1"/>
</dbReference>
<feature type="domain" description="Tyr recombinase" evidence="5">
    <location>
        <begin position="120"/>
        <end position="326"/>
    </location>
</feature>
<dbReference type="InterPro" id="IPR004107">
    <property type="entry name" value="Integrase_SAM-like_N"/>
</dbReference>
<dbReference type="PANTHER" id="PTHR30349:SF41">
    <property type="entry name" value="INTEGRASE_RECOMBINASE PROTEIN MJ0367-RELATED"/>
    <property type="match status" value="1"/>
</dbReference>
<dbReference type="InterPro" id="IPR010998">
    <property type="entry name" value="Integrase_recombinase_N"/>
</dbReference>
<dbReference type="InterPro" id="IPR050090">
    <property type="entry name" value="Tyrosine_recombinase_XerCD"/>
</dbReference>
<dbReference type="EMBL" id="FOZK01000002">
    <property type="protein sequence ID" value="SFR97488.1"/>
    <property type="molecule type" value="Genomic_DNA"/>
</dbReference>
<dbReference type="Proteomes" id="UP000199062">
    <property type="component" value="Unassembled WGS sequence"/>
</dbReference>
<keyword evidence="1" id="KW-0229">DNA integration</keyword>
<evidence type="ECO:0000256" key="3">
    <source>
        <dbReference type="ARBA" id="ARBA00023172"/>
    </source>
</evidence>
<evidence type="ECO:0000313" key="8">
    <source>
        <dbReference type="Proteomes" id="UP000199062"/>
    </source>
</evidence>
<dbReference type="GO" id="GO:0006310">
    <property type="term" value="P:DNA recombination"/>
    <property type="evidence" value="ECO:0007669"/>
    <property type="project" value="UniProtKB-KW"/>
</dbReference>
<evidence type="ECO:0000313" key="7">
    <source>
        <dbReference type="EMBL" id="SFR97488.1"/>
    </source>
</evidence>
<dbReference type="InterPro" id="IPR011010">
    <property type="entry name" value="DNA_brk_join_enz"/>
</dbReference>
<gene>
    <name evidence="7" type="ORF">SAMN05216559_1862</name>
</gene>